<keyword evidence="2" id="KW-0378">Hydrolase</keyword>
<organism evidence="2 3">
    <name type="scientific">Chondromyces apiculatus DSM 436</name>
    <dbReference type="NCBI Taxonomy" id="1192034"/>
    <lineage>
        <taxon>Bacteria</taxon>
        <taxon>Pseudomonadati</taxon>
        <taxon>Myxococcota</taxon>
        <taxon>Polyangia</taxon>
        <taxon>Polyangiales</taxon>
        <taxon>Polyangiaceae</taxon>
        <taxon>Chondromyces</taxon>
    </lineage>
</organism>
<dbReference type="Pfam" id="PF12697">
    <property type="entry name" value="Abhydrolase_6"/>
    <property type="match status" value="1"/>
</dbReference>
<gene>
    <name evidence="2" type="ORF">CAP_7383</name>
</gene>
<name>A0A017SZJ2_9BACT</name>
<dbReference type="PANTHER" id="PTHR46438:SF11">
    <property type="entry name" value="LIPASE-RELATED"/>
    <property type="match status" value="1"/>
</dbReference>
<evidence type="ECO:0000313" key="2">
    <source>
        <dbReference type="EMBL" id="EYF02172.1"/>
    </source>
</evidence>
<evidence type="ECO:0000259" key="1">
    <source>
        <dbReference type="Pfam" id="PF12697"/>
    </source>
</evidence>
<dbReference type="PANTHER" id="PTHR46438">
    <property type="entry name" value="ALPHA/BETA-HYDROLASES SUPERFAMILY PROTEIN"/>
    <property type="match status" value="1"/>
</dbReference>
<dbReference type="GO" id="GO:0016787">
    <property type="term" value="F:hydrolase activity"/>
    <property type="evidence" value="ECO:0007669"/>
    <property type="project" value="UniProtKB-KW"/>
</dbReference>
<comment type="caution">
    <text evidence="2">The sequence shown here is derived from an EMBL/GenBank/DDBJ whole genome shotgun (WGS) entry which is preliminary data.</text>
</comment>
<dbReference type="SUPFAM" id="SSF53474">
    <property type="entry name" value="alpha/beta-Hydrolases"/>
    <property type="match status" value="1"/>
</dbReference>
<evidence type="ECO:0000313" key="3">
    <source>
        <dbReference type="Proteomes" id="UP000019678"/>
    </source>
</evidence>
<dbReference type="eggNOG" id="COG0596">
    <property type="taxonomic scope" value="Bacteria"/>
</dbReference>
<dbReference type="AlphaFoldDB" id="A0A017SZJ2"/>
<accession>A0A017SZJ2</accession>
<keyword evidence="3" id="KW-1185">Reference proteome</keyword>
<sequence>MYAVVSRPGPVEADILDELGSGVPPFEVKRRGAAGVALRILQGGSGPPLVLLHGRGHAASSWLPLLPALARTHRVIAVDLPGFGHSAWPPFPARAPEDITEGSTGSCTPGEAPEDARGDVEEALRFFVEPVEALLCDLGLDEAPLVGHSLGGFCALEIALRRRARPRWLGLLAPMGLGPEMSALGRAYFLLGPERAAGRAASALFSLAGARAASPTARRLDALHAELAAVSDGRRDAARAFRVLAPALGPVPHRRERLQEIDAEVVLLWGEHDALLPAPLGIAAAAMLPRATLHVMRRGHAPHHEAPDEVLQRLAPMLAR</sequence>
<feature type="domain" description="AB hydrolase-1" evidence="1">
    <location>
        <begin position="49"/>
        <end position="312"/>
    </location>
</feature>
<dbReference type="STRING" id="1192034.CAP_7383"/>
<dbReference type="EMBL" id="ASRX01000065">
    <property type="protein sequence ID" value="EYF02172.1"/>
    <property type="molecule type" value="Genomic_DNA"/>
</dbReference>
<dbReference type="Proteomes" id="UP000019678">
    <property type="component" value="Unassembled WGS sequence"/>
</dbReference>
<reference evidence="2 3" key="1">
    <citation type="submission" date="2013-05" db="EMBL/GenBank/DDBJ databases">
        <title>Genome assembly of Chondromyces apiculatus DSM 436.</title>
        <authorList>
            <person name="Sharma G."/>
            <person name="Khatri I."/>
            <person name="Kaur C."/>
            <person name="Mayilraj S."/>
            <person name="Subramanian S."/>
        </authorList>
    </citation>
    <scope>NUCLEOTIDE SEQUENCE [LARGE SCALE GENOMIC DNA]</scope>
    <source>
        <strain evidence="2 3">DSM 436</strain>
    </source>
</reference>
<dbReference type="Gene3D" id="3.40.50.1820">
    <property type="entry name" value="alpha/beta hydrolase"/>
    <property type="match status" value="1"/>
</dbReference>
<protein>
    <submittedName>
        <fullName evidence="2">Hydrolase, alpha/beta fold family</fullName>
    </submittedName>
</protein>
<proteinExistence type="predicted"/>
<dbReference type="InterPro" id="IPR029058">
    <property type="entry name" value="AB_hydrolase_fold"/>
</dbReference>
<dbReference type="InterPro" id="IPR000073">
    <property type="entry name" value="AB_hydrolase_1"/>
</dbReference>